<organism evidence="1 2">
    <name type="scientific">Brevibacillus choshinensis</name>
    <dbReference type="NCBI Taxonomy" id="54911"/>
    <lineage>
        <taxon>Bacteria</taxon>
        <taxon>Bacillati</taxon>
        <taxon>Bacillota</taxon>
        <taxon>Bacilli</taxon>
        <taxon>Bacillales</taxon>
        <taxon>Paenibacillaceae</taxon>
        <taxon>Brevibacillus</taxon>
    </lineage>
</organism>
<evidence type="ECO:0000313" key="2">
    <source>
        <dbReference type="Proteomes" id="UP000051063"/>
    </source>
</evidence>
<keyword evidence="2" id="KW-1185">Reference proteome</keyword>
<gene>
    <name evidence="1" type="ORF">AN963_11440</name>
</gene>
<reference evidence="1 2" key="1">
    <citation type="submission" date="2015-09" db="EMBL/GenBank/DDBJ databases">
        <title>Genome sequencing project for genomic taxonomy and phylogenomics of Bacillus-like bacteria.</title>
        <authorList>
            <person name="Liu B."/>
            <person name="Wang J."/>
            <person name="Zhu Y."/>
            <person name="Liu G."/>
            <person name="Chen Q."/>
            <person name="Chen Z."/>
            <person name="Lan J."/>
            <person name="Che J."/>
            <person name="Ge C."/>
            <person name="Shi H."/>
            <person name="Pan Z."/>
            <person name="Liu X."/>
        </authorList>
    </citation>
    <scope>NUCLEOTIDE SEQUENCE [LARGE SCALE GENOMIC DNA]</scope>
    <source>
        <strain evidence="1 2">DSM 8552</strain>
    </source>
</reference>
<dbReference type="Proteomes" id="UP000051063">
    <property type="component" value="Unassembled WGS sequence"/>
</dbReference>
<proteinExistence type="predicted"/>
<dbReference type="EMBL" id="LJJB01000010">
    <property type="protein sequence ID" value="KQL45666.1"/>
    <property type="molecule type" value="Genomic_DNA"/>
</dbReference>
<accession>A0ABR5N4V9</accession>
<comment type="caution">
    <text evidence="1">The sequence shown here is derived from an EMBL/GenBank/DDBJ whole genome shotgun (WGS) entry which is preliminary data.</text>
</comment>
<name>A0ABR5N4V9_BRECH</name>
<evidence type="ECO:0000313" key="1">
    <source>
        <dbReference type="EMBL" id="KQL45666.1"/>
    </source>
</evidence>
<protein>
    <submittedName>
        <fullName evidence="1">Uncharacterized protein</fullName>
    </submittedName>
</protein>
<sequence>MATQDYALRQELRDQGALRTIGAQRREWISSHFDIVQKGQEILDLYECVKKGKEGGEDQ</sequence>